<dbReference type="AlphaFoldDB" id="A0A2X3EDF7"/>
<evidence type="ECO:0000313" key="6">
    <source>
        <dbReference type="EMBL" id="SQC41862.1"/>
    </source>
</evidence>
<name>A0A2X3EDF7_KLEPN</name>
<protein>
    <submittedName>
        <fullName evidence="6">Dipeptide transport system permease DppB</fullName>
    </submittedName>
</protein>
<sequence>MINTLLYRILLAIPTMLGVAVICFMLVQIAPGDPLVSVMPPDASEALRQTLMQAYGFDKPLPLQFIHWLWRALHGDLGMSVATGRPVIDEVMTAVAYSLRLALLATAIGFVLGSLFGFVAGYFRNSVIDRLASVLSGVWRQRAALLAGDAAGDPLQRQVRAAAGHRRRADRRGGLAMGLGAPAVHAAAGPHPVGDPDRDYRPHRALAGGRYPSARSLSLACAPAGSTSRASLSMS</sequence>
<feature type="transmembrane region" description="Helical" evidence="4">
    <location>
        <begin position="101"/>
        <end position="123"/>
    </location>
</feature>
<dbReference type="GO" id="GO:0005886">
    <property type="term" value="C:plasma membrane"/>
    <property type="evidence" value="ECO:0007669"/>
    <property type="project" value="UniProtKB-SubCell"/>
</dbReference>
<reference evidence="6 7" key="1">
    <citation type="submission" date="2018-06" db="EMBL/GenBank/DDBJ databases">
        <authorList>
            <consortium name="Pathogen Informatics"/>
            <person name="Doyle S."/>
        </authorList>
    </citation>
    <scope>NUCLEOTIDE SEQUENCE [LARGE SCALE GENOMIC DNA]</scope>
    <source>
        <strain evidence="6 7">NCTC13465</strain>
    </source>
</reference>
<dbReference type="Pfam" id="PF19300">
    <property type="entry name" value="BPD_transp_1_N"/>
    <property type="match status" value="1"/>
</dbReference>
<evidence type="ECO:0000313" key="7">
    <source>
        <dbReference type="Proteomes" id="UP000251721"/>
    </source>
</evidence>
<evidence type="ECO:0000256" key="3">
    <source>
        <dbReference type="ARBA" id="ARBA00022475"/>
    </source>
</evidence>
<proteinExistence type="predicted"/>
<evidence type="ECO:0000256" key="4">
    <source>
        <dbReference type="SAM" id="Phobius"/>
    </source>
</evidence>
<evidence type="ECO:0000259" key="5">
    <source>
        <dbReference type="Pfam" id="PF19300"/>
    </source>
</evidence>
<evidence type="ECO:0000256" key="2">
    <source>
        <dbReference type="ARBA" id="ARBA00022448"/>
    </source>
</evidence>
<feature type="transmembrane region" description="Helical" evidence="4">
    <location>
        <begin position="7"/>
        <end position="30"/>
    </location>
</feature>
<dbReference type="PANTHER" id="PTHR43163:SF6">
    <property type="entry name" value="DIPEPTIDE TRANSPORT SYSTEM PERMEASE PROTEIN DPPB-RELATED"/>
    <property type="match status" value="1"/>
</dbReference>
<dbReference type="InterPro" id="IPR045621">
    <property type="entry name" value="BPD_transp_1_N"/>
</dbReference>
<dbReference type="GO" id="GO:0071916">
    <property type="term" value="F:dipeptide transmembrane transporter activity"/>
    <property type="evidence" value="ECO:0007669"/>
    <property type="project" value="TreeGrafter"/>
</dbReference>
<comment type="subcellular location">
    <subcellularLocation>
        <location evidence="1">Cell membrane</location>
        <topology evidence="1">Multi-pass membrane protein</topology>
    </subcellularLocation>
</comment>
<keyword evidence="3" id="KW-1003">Cell membrane</keyword>
<keyword evidence="2" id="KW-0813">Transport</keyword>
<keyword evidence="4" id="KW-1133">Transmembrane helix</keyword>
<feature type="domain" description="ABC transporter type 1 GsiC-like N-terminal" evidence="5">
    <location>
        <begin position="1"/>
        <end position="75"/>
    </location>
</feature>
<organism evidence="6 7">
    <name type="scientific">Klebsiella pneumoniae</name>
    <dbReference type="NCBI Taxonomy" id="573"/>
    <lineage>
        <taxon>Bacteria</taxon>
        <taxon>Pseudomonadati</taxon>
        <taxon>Pseudomonadota</taxon>
        <taxon>Gammaproteobacteria</taxon>
        <taxon>Enterobacterales</taxon>
        <taxon>Enterobacteriaceae</taxon>
        <taxon>Klebsiella/Raoultella group</taxon>
        <taxon>Klebsiella</taxon>
        <taxon>Klebsiella pneumoniae complex</taxon>
    </lineage>
</organism>
<evidence type="ECO:0000256" key="1">
    <source>
        <dbReference type="ARBA" id="ARBA00004651"/>
    </source>
</evidence>
<keyword evidence="4" id="KW-0472">Membrane</keyword>
<dbReference type="Proteomes" id="UP000251721">
    <property type="component" value="Unassembled WGS sequence"/>
</dbReference>
<dbReference type="EMBL" id="UAWQ01000007">
    <property type="protein sequence ID" value="SQC41862.1"/>
    <property type="molecule type" value="Genomic_DNA"/>
</dbReference>
<gene>
    <name evidence="6" type="primary">gsiC_3</name>
    <name evidence="6" type="ORF">NCTC13465_01123</name>
</gene>
<dbReference type="PANTHER" id="PTHR43163">
    <property type="entry name" value="DIPEPTIDE TRANSPORT SYSTEM PERMEASE PROTEIN DPPB-RELATED"/>
    <property type="match status" value="1"/>
</dbReference>
<accession>A0A2X3EDF7</accession>
<keyword evidence="4" id="KW-0812">Transmembrane</keyword>